<keyword evidence="3" id="KW-0813">Transport</keyword>
<dbReference type="InterPro" id="IPR027417">
    <property type="entry name" value="P-loop_NTPase"/>
</dbReference>
<feature type="domain" description="ABC transporter" evidence="11">
    <location>
        <begin position="1363"/>
        <end position="1594"/>
    </location>
</feature>
<feature type="transmembrane region" description="Helical" evidence="10">
    <location>
        <begin position="1127"/>
        <end position="1152"/>
    </location>
</feature>
<evidence type="ECO:0000256" key="9">
    <source>
        <dbReference type="ARBA" id="ARBA00023136"/>
    </source>
</evidence>
<accession>A0AAW1ICF3</accession>
<keyword evidence="9 10" id="KW-0472">Membrane</keyword>
<feature type="transmembrane region" description="Helical" evidence="10">
    <location>
        <begin position="1298"/>
        <end position="1315"/>
    </location>
</feature>
<feature type="domain" description="ABC transporter" evidence="11">
    <location>
        <begin position="511"/>
        <end position="788"/>
    </location>
</feature>
<evidence type="ECO:0000256" key="3">
    <source>
        <dbReference type="ARBA" id="ARBA00022448"/>
    </source>
</evidence>
<keyword evidence="4 10" id="KW-0812">Transmembrane</keyword>
<dbReference type="SUPFAM" id="SSF52540">
    <property type="entry name" value="P-loop containing nucleoside triphosphate hydrolases"/>
    <property type="match status" value="2"/>
</dbReference>
<proteinExistence type="inferred from homology"/>
<organism evidence="12 13">
    <name type="scientific">Popillia japonica</name>
    <name type="common">Japanese beetle</name>
    <dbReference type="NCBI Taxonomy" id="7064"/>
    <lineage>
        <taxon>Eukaryota</taxon>
        <taxon>Metazoa</taxon>
        <taxon>Ecdysozoa</taxon>
        <taxon>Arthropoda</taxon>
        <taxon>Hexapoda</taxon>
        <taxon>Insecta</taxon>
        <taxon>Pterygota</taxon>
        <taxon>Neoptera</taxon>
        <taxon>Endopterygota</taxon>
        <taxon>Coleoptera</taxon>
        <taxon>Polyphaga</taxon>
        <taxon>Scarabaeiformia</taxon>
        <taxon>Scarabaeidae</taxon>
        <taxon>Rutelinae</taxon>
        <taxon>Popillia</taxon>
    </lineage>
</organism>
<dbReference type="EMBL" id="JASPKY010000654">
    <property type="protein sequence ID" value="KAK9687260.1"/>
    <property type="molecule type" value="Genomic_DNA"/>
</dbReference>
<evidence type="ECO:0000256" key="4">
    <source>
        <dbReference type="ARBA" id="ARBA00022692"/>
    </source>
</evidence>
<comment type="similarity">
    <text evidence="2">Belongs to the ABC transporter superfamily. ABCA family.</text>
</comment>
<evidence type="ECO:0000313" key="12">
    <source>
        <dbReference type="EMBL" id="KAK9687260.1"/>
    </source>
</evidence>
<dbReference type="GO" id="GO:0005524">
    <property type="term" value="F:ATP binding"/>
    <property type="evidence" value="ECO:0007669"/>
    <property type="project" value="UniProtKB-KW"/>
</dbReference>
<feature type="transmembrane region" description="Helical" evidence="10">
    <location>
        <begin position="1083"/>
        <end position="1106"/>
    </location>
</feature>
<feature type="transmembrane region" description="Helical" evidence="10">
    <location>
        <begin position="359"/>
        <end position="377"/>
    </location>
</feature>
<evidence type="ECO:0000256" key="5">
    <source>
        <dbReference type="ARBA" id="ARBA00022737"/>
    </source>
</evidence>
<dbReference type="PROSITE" id="PS50893">
    <property type="entry name" value="ABC_TRANSPORTER_2"/>
    <property type="match status" value="2"/>
</dbReference>
<sequence>MCFKERQLTSKTSAKSVLFIRMLTAILWKHAQIRMHNVSGIILTICELLTPVVVFLATIYAKSNAGEFDKVYINTSTHVNPIENQDLLTRLNVGSTMLLYAPDTQFTDELMRQVQLKLFIYNELIKRFPTKEKLIDYYNQNDHDGPTVVVLFKDIHHTIPTHLDYEIKIYEEDVLWNTNELFSSVFTYIPGMGSDTYLEKAFAATQAAMDISFIEMVTNSSFNTTLTYQEFPYPPHLNTDGVTTSFRFILPLITIISFIFICPVTLKRVVLEKSSGLKELQKIAGVKSWTLWFGWFINGIVLNALSAIAIAIILKHAVFSTKYPIIEHCNIVLLALFLLLYCSATITFFFAFSTCFHRGTLAMVFGVLLWIISYIIFVGVSPHIDVMGAAVKGLLLLFSPFALYFGYNTISLFEIRETDITFSNLFESPTTSSDDLSLGIVITVLLFDTIFYFLLTLYLDKIWPGPYGIAKPWYFLMEKIWKRKSKPNCNDVSPASTKLLTLEKSMLKPVVQLRNIKKSYDNNVAVNNLTLDIYQGAVTSLLGENGAGKSTTMSMIAGLTKADSGDICIDGMAICEYAEYARKIVSICTQHDLLYDELNVIQHLILFGRLKGLTASQARKQAMDLLRNTLRMEDKEKAFVFQLSGGMKRKLSLGISLMGDPQILILDEPTSGIDVEGQWGLVNPNRQKSEFPCNAKKIEILPFNIGYLVIRIRSYNDNKYVAEGRREIWELILSFKGKKTVFISTHFLEEAEYLSDYLAIMNHGELLCSGTPMYLKKHYEIGYKCGIICHDKEKITDVQQFIETYVPTENIQPKIDGFVCSFVDSTKQVEIPGFLEKLDEKKDNLAISYRLSCSTLEDLYLKVQDKGEGTKQINSTKEGYMESVGFTNFTKKMRHCYSKHSMFFKKKIFQYLLLAMLTFMIVVLTLWLGKSGFVDVSKDGTKIPLDISLYGNTDVYYSVTGVSHQTKIDEYFKSVIASSNSLATKVPDVQDTIIEKGIANIAHYIKRMVIAAEFVVEDENVTSVNIMHANKAYHGAPISINAVMNTLVKYYAGDNYSISTSNTPLHARTRKEQALSQSEFTNLFLWLTLLPIGPLLLISAVLCLPATEYIKSTRILDVLCGIPTRDYWVCNFLINMSCYVVITTAIVWVAYLLPIHLMDRTAMVYLYVILLLYGFACIPFAYMFTFTSSVESAYAKFLIVHIICAPIVASIFLVLEVSETYSRSLTVIRAIILTIEPHISLCVYLGKMSIKIISNHNWDIMTEDKKRFLCSENFKNHPCCNAFSQACTNHRAYIDYNFIIYVVIAAVTYMLILVLKDAVIRSGSRWLQCLLHKREPDSNRNGSTTDNKAIVPADTTDQNEILFNVEKVSKGYISLNLHRLRPRYTKAIKELTLKLAKGKCVGLLGVNGAGKSTSFRILTQEILPTLGKLEKTPSRIGYCPQKNALLDELTGRDMLQLYGSLRIQTSPEKMNKMIDNLLQKFDLADIADKPCGTYSGGNKRKLSTCISMIGFPPCILLDEPTSGVDPISRRELWDLIQGIKHHGECGILLTSHSMDECEALCDRVCILKKGELKAGGSIKDLKNEYCIGHVLSVKLKSHNKPDKINSSQEGLPLGIDETDENPMTFEQYLRQNFDGKNVKILGIHNAIMYVNIRNSTWSTIFKKMDYIKNKGEYIEDYLIKEASLEEVLIEIAKNNNNTICEV</sequence>
<dbReference type="InterPro" id="IPR003439">
    <property type="entry name" value="ABC_transporter-like_ATP-bd"/>
</dbReference>
<feature type="transmembrane region" description="Helical" evidence="10">
    <location>
        <begin position="389"/>
        <end position="407"/>
    </location>
</feature>
<dbReference type="Gene3D" id="3.40.50.300">
    <property type="entry name" value="P-loop containing nucleotide triphosphate hydrolases"/>
    <property type="match status" value="2"/>
</dbReference>
<evidence type="ECO:0000259" key="11">
    <source>
        <dbReference type="PROSITE" id="PS50893"/>
    </source>
</evidence>
<feature type="transmembrane region" description="Helical" evidence="10">
    <location>
        <begin position="908"/>
        <end position="928"/>
    </location>
</feature>
<dbReference type="PANTHER" id="PTHR19229:SF36">
    <property type="entry name" value="ATP-BINDING CASSETTE SUB-FAMILY A MEMBER 2"/>
    <property type="match status" value="1"/>
</dbReference>
<dbReference type="Pfam" id="PF00005">
    <property type="entry name" value="ABC_tran"/>
    <property type="match status" value="2"/>
</dbReference>
<evidence type="ECO:0000313" key="13">
    <source>
        <dbReference type="Proteomes" id="UP001458880"/>
    </source>
</evidence>
<protein>
    <submittedName>
        <fullName evidence="12">ABC transporter</fullName>
    </submittedName>
</protein>
<evidence type="ECO:0000256" key="7">
    <source>
        <dbReference type="ARBA" id="ARBA00022840"/>
    </source>
</evidence>
<feature type="transmembrane region" description="Helical" evidence="10">
    <location>
        <begin position="1197"/>
        <end position="1215"/>
    </location>
</feature>
<keyword evidence="8 10" id="KW-1133">Transmembrane helix</keyword>
<feature type="transmembrane region" description="Helical" evidence="10">
    <location>
        <begin position="40"/>
        <end position="61"/>
    </location>
</feature>
<feature type="transmembrane region" description="Helical" evidence="10">
    <location>
        <begin position="1227"/>
        <end position="1246"/>
    </location>
</feature>
<name>A0AAW1ICF3_POPJA</name>
<dbReference type="GO" id="GO:0140359">
    <property type="term" value="F:ABC-type transporter activity"/>
    <property type="evidence" value="ECO:0007669"/>
    <property type="project" value="InterPro"/>
</dbReference>
<reference evidence="12 13" key="1">
    <citation type="journal article" date="2024" name="BMC Genomics">
        <title>De novo assembly and annotation of Popillia japonica's genome with initial clues to its potential as an invasive pest.</title>
        <authorList>
            <person name="Cucini C."/>
            <person name="Boschi S."/>
            <person name="Funari R."/>
            <person name="Cardaioli E."/>
            <person name="Iannotti N."/>
            <person name="Marturano G."/>
            <person name="Paoli F."/>
            <person name="Bruttini M."/>
            <person name="Carapelli A."/>
            <person name="Frati F."/>
            <person name="Nardi F."/>
        </authorList>
    </citation>
    <scope>NUCLEOTIDE SEQUENCE [LARGE SCALE GENOMIC DNA]</scope>
    <source>
        <strain evidence="12">DMR45628</strain>
    </source>
</reference>
<feature type="transmembrane region" description="Helical" evidence="10">
    <location>
        <begin position="295"/>
        <end position="319"/>
    </location>
</feature>
<dbReference type="Proteomes" id="UP001458880">
    <property type="component" value="Unassembled WGS sequence"/>
</dbReference>
<evidence type="ECO:0000256" key="10">
    <source>
        <dbReference type="SAM" id="Phobius"/>
    </source>
</evidence>
<dbReference type="InterPro" id="IPR003593">
    <property type="entry name" value="AAA+_ATPase"/>
</dbReference>
<dbReference type="GO" id="GO:0016020">
    <property type="term" value="C:membrane"/>
    <property type="evidence" value="ECO:0007669"/>
    <property type="project" value="UniProtKB-SubCell"/>
</dbReference>
<dbReference type="Pfam" id="PF12698">
    <property type="entry name" value="ABC2_membrane_3"/>
    <property type="match status" value="2"/>
</dbReference>
<dbReference type="GO" id="GO:0005319">
    <property type="term" value="F:lipid transporter activity"/>
    <property type="evidence" value="ECO:0007669"/>
    <property type="project" value="TreeGrafter"/>
</dbReference>
<dbReference type="GO" id="GO:0016887">
    <property type="term" value="F:ATP hydrolysis activity"/>
    <property type="evidence" value="ECO:0007669"/>
    <property type="project" value="InterPro"/>
</dbReference>
<evidence type="ECO:0000256" key="6">
    <source>
        <dbReference type="ARBA" id="ARBA00022741"/>
    </source>
</evidence>
<dbReference type="SMART" id="SM00382">
    <property type="entry name" value="AAA"/>
    <property type="match status" value="2"/>
</dbReference>
<feature type="transmembrane region" description="Helical" evidence="10">
    <location>
        <begin position="1164"/>
        <end position="1185"/>
    </location>
</feature>
<dbReference type="InterPro" id="IPR026082">
    <property type="entry name" value="ABCA"/>
</dbReference>
<dbReference type="CDD" id="cd03263">
    <property type="entry name" value="ABC_subfamily_A"/>
    <property type="match status" value="2"/>
</dbReference>
<comment type="caution">
    <text evidence="12">The sequence shown here is derived from an EMBL/GenBank/DDBJ whole genome shotgun (WGS) entry which is preliminary data.</text>
</comment>
<evidence type="ECO:0000256" key="2">
    <source>
        <dbReference type="ARBA" id="ARBA00008869"/>
    </source>
</evidence>
<feature type="transmembrane region" description="Helical" evidence="10">
    <location>
        <begin position="248"/>
        <end position="266"/>
    </location>
</feature>
<gene>
    <name evidence="12" type="ORF">QE152_g36574</name>
</gene>
<feature type="transmembrane region" description="Helical" evidence="10">
    <location>
        <begin position="436"/>
        <end position="459"/>
    </location>
</feature>
<feature type="transmembrane region" description="Helical" evidence="10">
    <location>
        <begin position="331"/>
        <end position="353"/>
    </location>
</feature>
<dbReference type="InterPro" id="IPR013525">
    <property type="entry name" value="ABC2_TM"/>
</dbReference>
<keyword evidence="7" id="KW-0067">ATP-binding</keyword>
<dbReference type="InterPro" id="IPR017871">
    <property type="entry name" value="ABC_transporter-like_CS"/>
</dbReference>
<dbReference type="PROSITE" id="PS00211">
    <property type="entry name" value="ABC_TRANSPORTER_1"/>
    <property type="match status" value="1"/>
</dbReference>
<evidence type="ECO:0000256" key="1">
    <source>
        <dbReference type="ARBA" id="ARBA00004141"/>
    </source>
</evidence>
<keyword evidence="13" id="KW-1185">Reference proteome</keyword>
<keyword evidence="6" id="KW-0547">Nucleotide-binding</keyword>
<comment type="subcellular location">
    <subcellularLocation>
        <location evidence="1">Membrane</location>
        <topology evidence="1">Multi-pass membrane protein</topology>
    </subcellularLocation>
</comment>
<evidence type="ECO:0000256" key="8">
    <source>
        <dbReference type="ARBA" id="ARBA00022989"/>
    </source>
</evidence>
<keyword evidence="5" id="KW-0677">Repeat</keyword>
<dbReference type="PANTHER" id="PTHR19229">
    <property type="entry name" value="ATP-BINDING CASSETTE TRANSPORTER SUBFAMILY A ABCA"/>
    <property type="match status" value="1"/>
</dbReference>